<evidence type="ECO:0000256" key="1">
    <source>
        <dbReference type="SAM" id="SignalP"/>
    </source>
</evidence>
<evidence type="ECO:0000313" key="2">
    <source>
        <dbReference type="EMBL" id="MCP2159274.1"/>
    </source>
</evidence>
<dbReference type="Proteomes" id="UP001205740">
    <property type="component" value="Unassembled WGS sequence"/>
</dbReference>
<proteinExistence type="predicted"/>
<comment type="caution">
    <text evidence="2">The sequence shown here is derived from an EMBL/GenBank/DDBJ whole genome shotgun (WGS) entry which is preliminary data.</text>
</comment>
<feature type="chain" id="PRO_5047293346" evidence="1">
    <location>
        <begin position="33"/>
        <end position="164"/>
    </location>
</feature>
<dbReference type="EMBL" id="JAMTCG010000001">
    <property type="protein sequence ID" value="MCP2159274.1"/>
    <property type="molecule type" value="Genomic_DNA"/>
</dbReference>
<keyword evidence="1" id="KW-0732">Signal</keyword>
<name>A0ABT1GWB6_9NOCA</name>
<dbReference type="RefSeq" id="WP_253652857.1">
    <property type="nucleotide sequence ID" value="NZ_BAAAOE010000004.1"/>
</dbReference>
<feature type="signal peptide" evidence="1">
    <location>
        <begin position="1"/>
        <end position="32"/>
    </location>
</feature>
<keyword evidence="3" id="KW-1185">Reference proteome</keyword>
<organism evidence="2 3">
    <name type="scientific">Williamsia serinedens</name>
    <dbReference type="NCBI Taxonomy" id="391736"/>
    <lineage>
        <taxon>Bacteria</taxon>
        <taxon>Bacillati</taxon>
        <taxon>Actinomycetota</taxon>
        <taxon>Actinomycetes</taxon>
        <taxon>Mycobacteriales</taxon>
        <taxon>Nocardiaceae</taxon>
        <taxon>Williamsia</taxon>
    </lineage>
</organism>
<protein>
    <submittedName>
        <fullName evidence="2">Uncharacterized protein</fullName>
    </submittedName>
</protein>
<accession>A0ABT1GWB6</accession>
<sequence>MTPLTKSTVRRVTATAAAVAAVAVIPVAGANAATGDESVAYSPTLTIRPGPIGCAALIQTTKLPQTRSGAYRVQMKVVPFGIDCGSFKVAVDWRNTTAGGTGGQVNTVLPDGSIEGAPGGVIDGFGYAPGAGRIVSTIHTYSQYDEAGEQQLPHIAGTATFTLR</sequence>
<gene>
    <name evidence="2" type="ORF">LX12_000438</name>
</gene>
<reference evidence="2 3" key="1">
    <citation type="submission" date="2022-06" db="EMBL/GenBank/DDBJ databases">
        <title>Genomic Encyclopedia of Archaeal and Bacterial Type Strains, Phase II (KMG-II): from individual species to whole genera.</title>
        <authorList>
            <person name="Goeker M."/>
        </authorList>
    </citation>
    <scope>NUCLEOTIDE SEQUENCE [LARGE SCALE GENOMIC DNA]</scope>
    <source>
        <strain evidence="2 3">DSM 45037</strain>
    </source>
</reference>
<evidence type="ECO:0000313" key="3">
    <source>
        <dbReference type="Proteomes" id="UP001205740"/>
    </source>
</evidence>